<dbReference type="RefSeq" id="WP_179360391.1">
    <property type="nucleotide sequence ID" value="NZ_CP026993.1"/>
</dbReference>
<keyword evidence="1" id="KW-1133">Transmembrane helix</keyword>
<dbReference type="OrthoDB" id="12229at2157"/>
<dbReference type="KEGG" id="ncl:C5F47_06825"/>
<feature type="transmembrane region" description="Helical" evidence="1">
    <location>
        <begin position="157"/>
        <end position="180"/>
    </location>
</feature>
<keyword evidence="3" id="KW-1185">Reference proteome</keyword>
<proteinExistence type="predicted"/>
<dbReference type="EMBL" id="CP026993">
    <property type="protein sequence ID" value="QLH03278.1"/>
    <property type="molecule type" value="Genomic_DNA"/>
</dbReference>
<name>A0A7D5R0U1_9ARCH</name>
<evidence type="ECO:0000256" key="1">
    <source>
        <dbReference type="SAM" id="Phobius"/>
    </source>
</evidence>
<keyword evidence="1" id="KW-0812">Transmembrane</keyword>
<sequence>MKIIFLFSIALLFVITPAYGGLLSDATGLVNRLDIQTGGHSFEIKTVSNFAISDFKFDKDEKQLTLFISSGLENNLSEIIIPQNLLGGNLTFYLNDKEYFPEINSNDKISFVTLNFTGSGENKLEIVGTTYLSGLTEISTELPKPDVSPSLDYDYSMIYVLILIIVLIVGGIIGIIIFTIKRRRT</sequence>
<evidence type="ECO:0000313" key="2">
    <source>
        <dbReference type="EMBL" id="QLH03278.1"/>
    </source>
</evidence>
<dbReference type="Proteomes" id="UP000509771">
    <property type="component" value="Chromosome"/>
</dbReference>
<accession>A0A7D5R0U1</accession>
<keyword evidence="1" id="KW-0472">Membrane</keyword>
<evidence type="ECO:0000313" key="3">
    <source>
        <dbReference type="Proteomes" id="UP000509771"/>
    </source>
</evidence>
<dbReference type="AlphaFoldDB" id="A0A7D5R0U1"/>
<protein>
    <submittedName>
        <fullName evidence="2">Uncharacterized protein</fullName>
    </submittedName>
</protein>
<dbReference type="GeneID" id="56059753"/>
<reference evidence="2 3" key="1">
    <citation type="submission" date="2018-02" db="EMBL/GenBank/DDBJ databases">
        <title>Complete genome of Nitrosopumilus cobalaminigenes HCA1.</title>
        <authorList>
            <person name="Qin W."/>
            <person name="Zheng Y."/>
            <person name="Stahl D.A."/>
        </authorList>
    </citation>
    <scope>NUCLEOTIDE SEQUENCE [LARGE SCALE GENOMIC DNA]</scope>
    <source>
        <strain evidence="2 3">HCA1</strain>
    </source>
</reference>
<gene>
    <name evidence="2" type="ORF">C5F47_06825</name>
</gene>
<organism evidence="2 3">
    <name type="scientific">Nitrosopumilus cobalaminigenes</name>
    <dbReference type="NCBI Taxonomy" id="1470066"/>
    <lineage>
        <taxon>Archaea</taxon>
        <taxon>Nitrososphaerota</taxon>
        <taxon>Nitrososphaeria</taxon>
        <taxon>Nitrosopumilales</taxon>
        <taxon>Nitrosopumilaceae</taxon>
        <taxon>Nitrosopumilus</taxon>
    </lineage>
</organism>